<reference evidence="1 2" key="1">
    <citation type="submission" date="2019-05" db="EMBL/GenBank/DDBJ databases">
        <title>Verrucobacter flavum gen. nov., sp. nov. a new member of the family Verrucomicrobiaceae.</title>
        <authorList>
            <person name="Szuroczki S."/>
            <person name="Abbaszade G."/>
            <person name="Szabo A."/>
            <person name="Felfoldi T."/>
            <person name="Schumann P."/>
            <person name="Boka K."/>
            <person name="Keki Z."/>
            <person name="Toumi M."/>
            <person name="Toth E."/>
        </authorList>
    </citation>
    <scope>NUCLEOTIDE SEQUENCE [LARGE SCALE GENOMIC DNA]</scope>
    <source>
        <strain evidence="1 2">MG-N-17</strain>
    </source>
</reference>
<dbReference type="RefSeq" id="WP_138086876.1">
    <property type="nucleotide sequence ID" value="NZ_VAUV01000009.1"/>
</dbReference>
<protein>
    <submittedName>
        <fullName evidence="1">Uncharacterized protein</fullName>
    </submittedName>
</protein>
<comment type="caution">
    <text evidence="1">The sequence shown here is derived from an EMBL/GenBank/DDBJ whole genome shotgun (WGS) entry which is preliminary data.</text>
</comment>
<evidence type="ECO:0000313" key="2">
    <source>
        <dbReference type="Proteomes" id="UP000306196"/>
    </source>
</evidence>
<accession>A0A5R8KDG3</accession>
<proteinExistence type="predicted"/>
<organism evidence="1 2">
    <name type="scientific">Phragmitibacter flavus</name>
    <dbReference type="NCBI Taxonomy" id="2576071"/>
    <lineage>
        <taxon>Bacteria</taxon>
        <taxon>Pseudomonadati</taxon>
        <taxon>Verrucomicrobiota</taxon>
        <taxon>Verrucomicrobiia</taxon>
        <taxon>Verrucomicrobiales</taxon>
        <taxon>Verrucomicrobiaceae</taxon>
        <taxon>Phragmitibacter</taxon>
    </lineage>
</organism>
<name>A0A5R8KDG3_9BACT</name>
<evidence type="ECO:0000313" key="1">
    <source>
        <dbReference type="EMBL" id="TLD70277.1"/>
    </source>
</evidence>
<gene>
    <name evidence="1" type="ORF">FEM03_13915</name>
</gene>
<sequence>MNRGCLKTLVLIVVFYVAISAWDSFTSRPAALYKRWLGEPVPSDVLNLTGRSQFSLAESTKWLLFKTSQNRVDEITSRLGMSKVTPANVWLRENRVQEIEVAGKTYHTNWFYAGIFHFRNHLNEIQVYWKSHEGFDNFRGGYALYFVPSTGEAFYTSISI</sequence>
<keyword evidence="2" id="KW-1185">Reference proteome</keyword>
<dbReference type="Proteomes" id="UP000306196">
    <property type="component" value="Unassembled WGS sequence"/>
</dbReference>
<dbReference type="AlphaFoldDB" id="A0A5R8KDG3"/>
<dbReference type="EMBL" id="VAUV01000009">
    <property type="protein sequence ID" value="TLD70277.1"/>
    <property type="molecule type" value="Genomic_DNA"/>
</dbReference>